<protein>
    <submittedName>
        <fullName evidence="13">6-phospho-beta-glucosidase</fullName>
    </submittedName>
</protein>
<keyword evidence="9" id="KW-0170">Cobalt</keyword>
<evidence type="ECO:0000256" key="2">
    <source>
        <dbReference type="ARBA" id="ARBA00011881"/>
    </source>
</evidence>
<keyword evidence="3 9" id="KW-0479">Metal-binding</keyword>
<evidence type="ECO:0000256" key="3">
    <source>
        <dbReference type="ARBA" id="ARBA00022723"/>
    </source>
</evidence>
<evidence type="ECO:0000313" key="13">
    <source>
        <dbReference type="EMBL" id="HIQ63161.1"/>
    </source>
</evidence>
<dbReference type="PANTHER" id="PTHR32092:SF5">
    <property type="entry name" value="6-PHOSPHO-BETA-GLUCOSIDASE"/>
    <property type="match status" value="1"/>
</dbReference>
<evidence type="ECO:0000256" key="8">
    <source>
        <dbReference type="PIRSR" id="PIRSR601088-2"/>
    </source>
</evidence>
<feature type="binding site" evidence="8">
    <location>
        <position position="91"/>
    </location>
    <ligand>
        <name>substrate</name>
    </ligand>
</feature>
<evidence type="ECO:0000313" key="14">
    <source>
        <dbReference type="Proteomes" id="UP000886819"/>
    </source>
</evidence>
<dbReference type="InterPro" id="IPR015955">
    <property type="entry name" value="Lactate_DH/Glyco_Ohase_4_C"/>
</dbReference>
<evidence type="ECO:0000259" key="12">
    <source>
        <dbReference type="Pfam" id="PF11975"/>
    </source>
</evidence>
<dbReference type="CDD" id="cd05296">
    <property type="entry name" value="GH4_P_beta_glucosidase"/>
    <property type="match status" value="1"/>
</dbReference>
<dbReference type="SUPFAM" id="SSF51735">
    <property type="entry name" value="NAD(P)-binding Rossmann-fold domains"/>
    <property type="match status" value="1"/>
</dbReference>
<keyword evidence="7 11" id="KW-0326">Glycosidase</keyword>
<dbReference type="GO" id="GO:0016616">
    <property type="term" value="F:oxidoreductase activity, acting on the CH-OH group of donors, NAD or NADP as acceptor"/>
    <property type="evidence" value="ECO:0007669"/>
    <property type="project" value="InterPro"/>
</dbReference>
<dbReference type="InterPro" id="IPR022616">
    <property type="entry name" value="Glyco_hydro_4_C"/>
</dbReference>
<dbReference type="SUPFAM" id="SSF56327">
    <property type="entry name" value="LDH C-terminal domain-like"/>
    <property type="match status" value="1"/>
</dbReference>
<comment type="similarity">
    <text evidence="1 11">Belongs to the glycosyl hydrolase 4 family.</text>
</comment>
<proteinExistence type="inferred from homology"/>
<feature type="binding site" evidence="8">
    <location>
        <position position="145"/>
    </location>
    <ligand>
        <name>substrate</name>
    </ligand>
</feature>
<evidence type="ECO:0000256" key="9">
    <source>
        <dbReference type="PIRSR" id="PIRSR601088-3"/>
    </source>
</evidence>
<dbReference type="PRINTS" id="PR00732">
    <property type="entry name" value="GLHYDRLASE4"/>
</dbReference>
<comment type="cofactor">
    <cofactor evidence="11">
        <name>NAD(+)</name>
        <dbReference type="ChEBI" id="CHEBI:57540"/>
    </cofactor>
    <text evidence="11">Binds 1 NAD(+) per subunit.</text>
</comment>
<feature type="domain" description="Glycosyl hydrolase family 4 C-terminal" evidence="12">
    <location>
        <begin position="190"/>
        <end position="399"/>
    </location>
</feature>
<evidence type="ECO:0000256" key="1">
    <source>
        <dbReference type="ARBA" id="ARBA00010141"/>
    </source>
</evidence>
<reference evidence="13" key="1">
    <citation type="submission" date="2020-10" db="EMBL/GenBank/DDBJ databases">
        <authorList>
            <person name="Gilroy R."/>
        </authorList>
    </citation>
    <scope>NUCLEOTIDE SEQUENCE</scope>
    <source>
        <strain evidence="13">ChiHile30-977</strain>
    </source>
</reference>
<keyword evidence="4 11" id="KW-0378">Hydrolase</keyword>
<accession>A0A9D0YVT7</accession>
<dbReference type="EMBL" id="DVFI01000092">
    <property type="protein sequence ID" value="HIQ63161.1"/>
    <property type="molecule type" value="Genomic_DNA"/>
</dbReference>
<dbReference type="GO" id="GO:0005975">
    <property type="term" value="P:carbohydrate metabolic process"/>
    <property type="evidence" value="ECO:0007669"/>
    <property type="project" value="InterPro"/>
</dbReference>
<dbReference type="GO" id="GO:0004553">
    <property type="term" value="F:hydrolase activity, hydrolyzing O-glycosyl compounds"/>
    <property type="evidence" value="ECO:0007669"/>
    <property type="project" value="InterPro"/>
</dbReference>
<dbReference type="PANTHER" id="PTHR32092">
    <property type="entry name" value="6-PHOSPHO-BETA-GLUCOSIDASE-RELATED"/>
    <property type="match status" value="1"/>
</dbReference>
<dbReference type="InterPro" id="IPR001088">
    <property type="entry name" value="Glyco_hydro_4"/>
</dbReference>
<comment type="subunit">
    <text evidence="2">Homotetramer.</text>
</comment>
<evidence type="ECO:0000256" key="10">
    <source>
        <dbReference type="PIRSR" id="PIRSR601088-4"/>
    </source>
</evidence>
<evidence type="ECO:0000256" key="6">
    <source>
        <dbReference type="ARBA" id="ARBA00023211"/>
    </source>
</evidence>
<dbReference type="Pfam" id="PF02056">
    <property type="entry name" value="Glyco_hydro_4"/>
    <property type="match status" value="1"/>
</dbReference>
<reference evidence="13" key="2">
    <citation type="journal article" date="2021" name="PeerJ">
        <title>Extensive microbial diversity within the chicken gut microbiome revealed by metagenomics and culture.</title>
        <authorList>
            <person name="Gilroy R."/>
            <person name="Ravi A."/>
            <person name="Getino M."/>
            <person name="Pursley I."/>
            <person name="Horton D.L."/>
            <person name="Alikhan N.F."/>
            <person name="Baker D."/>
            <person name="Gharbi K."/>
            <person name="Hall N."/>
            <person name="Watson M."/>
            <person name="Adriaenssens E.M."/>
            <person name="Foster-Nyarko E."/>
            <person name="Jarju S."/>
            <person name="Secka A."/>
            <person name="Antonio M."/>
            <person name="Oren A."/>
            <person name="Chaudhuri R.R."/>
            <person name="La Ragione R."/>
            <person name="Hildebrand F."/>
            <person name="Pallen M.J."/>
        </authorList>
    </citation>
    <scope>NUCLEOTIDE SEQUENCE</scope>
    <source>
        <strain evidence="13">ChiHile30-977</strain>
    </source>
</reference>
<keyword evidence="9" id="KW-0533">Nickel</keyword>
<evidence type="ECO:0000256" key="4">
    <source>
        <dbReference type="ARBA" id="ARBA00022801"/>
    </source>
</evidence>
<keyword evidence="5 11" id="KW-0520">NAD</keyword>
<sequence length="428" mass="46996">MFKVAVIGAGSTYTPELVDGILRRREILPVEELVLMDIDERKLRIVGALAQRMAAHVDEKLRVRLTMDLDDALDKATFVMAQIRVGKLPARHLDESIPPTFGLIGQETTGIGGFFKGLRTIPVMMDIAGRMAARCPDAWLINFSNPSGMIAEALLRHTSVRMMGLCNVPINMSASARKAVGDENAQIESVGLNHLSWITSVKSHGKECLGDLLDQGYAGEKPANIPKSNFDRECLLACGGIPNSYLLYYYDRQERLRHQQEQEKTRAQVCMEIEEELLKLYADEGLYEKPALLDKRGGHLYSEAAVSLAEAIYNDTGACHVVNVQNGGVLPYLEKEEVAEIACAIGKNGATPLPVQAQGTRHMVALIRTVKAYERLAVEAALTGSREAALAALMIHPLVGDYPRARDCFDALLKAHAQYLPQFAEAGK</sequence>
<evidence type="ECO:0000256" key="7">
    <source>
        <dbReference type="ARBA" id="ARBA00023295"/>
    </source>
</evidence>
<name>A0A9D0YVT7_9FIRM</name>
<comment type="caution">
    <text evidence="13">The sequence shown here is derived from an EMBL/GenBank/DDBJ whole genome shotgun (WGS) entry which is preliminary data.</text>
</comment>
<organism evidence="13 14">
    <name type="scientific">Candidatus Avichristensenella intestinipullorum</name>
    <dbReference type="NCBI Taxonomy" id="2840693"/>
    <lineage>
        <taxon>Bacteria</taxon>
        <taxon>Bacillati</taxon>
        <taxon>Bacillota</taxon>
        <taxon>Clostridia</taxon>
        <taxon>Candidatus Avichristensenella</taxon>
    </lineage>
</organism>
<dbReference type="Pfam" id="PF11975">
    <property type="entry name" value="Glyco_hydro_4C"/>
    <property type="match status" value="1"/>
</dbReference>
<dbReference type="Gene3D" id="3.40.50.720">
    <property type="entry name" value="NAD(P)-binding Rossmann-like Domain"/>
    <property type="match status" value="1"/>
</dbReference>
<dbReference type="GO" id="GO:0046872">
    <property type="term" value="F:metal ion binding"/>
    <property type="evidence" value="ECO:0007669"/>
    <property type="project" value="UniProtKB-KW"/>
</dbReference>
<evidence type="ECO:0000256" key="11">
    <source>
        <dbReference type="RuleBase" id="RU361152"/>
    </source>
</evidence>
<feature type="binding site" evidence="9">
    <location>
        <position position="166"/>
    </location>
    <ligand>
        <name>Mn(2+)</name>
        <dbReference type="ChEBI" id="CHEBI:29035"/>
    </ligand>
</feature>
<evidence type="ECO:0000256" key="5">
    <source>
        <dbReference type="ARBA" id="ARBA00023027"/>
    </source>
</evidence>
<keyword evidence="6 9" id="KW-0464">Manganese</keyword>
<feature type="site" description="Increases basicity of active site Tyr" evidence="10">
    <location>
        <position position="107"/>
    </location>
</feature>
<feature type="binding site" evidence="9">
    <location>
        <position position="194"/>
    </location>
    <ligand>
        <name>Mn(2+)</name>
        <dbReference type="ChEBI" id="CHEBI:29035"/>
    </ligand>
</feature>
<keyword evidence="9" id="KW-0408">Iron</keyword>
<dbReference type="AlphaFoldDB" id="A0A9D0YVT7"/>
<dbReference type="InterPro" id="IPR036291">
    <property type="entry name" value="NAD(P)-bd_dom_sf"/>
</dbReference>
<dbReference type="Gene3D" id="3.90.110.10">
    <property type="entry name" value="Lactate dehydrogenase/glycoside hydrolase, family 4, C-terminal"/>
    <property type="match status" value="1"/>
</dbReference>
<dbReference type="Proteomes" id="UP000886819">
    <property type="component" value="Unassembled WGS sequence"/>
</dbReference>
<gene>
    <name evidence="13" type="ORF">IAA66_06185</name>
</gene>